<evidence type="ECO:0008006" key="3">
    <source>
        <dbReference type="Google" id="ProtNLM"/>
    </source>
</evidence>
<reference evidence="1 2" key="1">
    <citation type="submission" date="2020-07" db="EMBL/GenBank/DDBJ databases">
        <title>The complete genome of Paracoccus pantotrophus ACCC 10489.</title>
        <authorList>
            <person name="Si Y."/>
        </authorList>
    </citation>
    <scope>NUCLEOTIDE SEQUENCE [LARGE SCALE GENOMIC DNA]</scope>
    <source>
        <strain evidence="1 2">ACCC10489</strain>
    </source>
</reference>
<protein>
    <recommendedName>
        <fullName evidence="3">Antitoxin VbhA domain-containing protein</fullName>
    </recommendedName>
</protein>
<evidence type="ECO:0000313" key="2">
    <source>
        <dbReference type="Proteomes" id="UP000509322"/>
    </source>
</evidence>
<dbReference type="Proteomes" id="UP000509322">
    <property type="component" value="Chromosome 1"/>
</dbReference>
<evidence type="ECO:0000313" key="1">
    <source>
        <dbReference type="EMBL" id="QLH13081.1"/>
    </source>
</evidence>
<name>A0A7H9BT97_PARPN</name>
<gene>
    <name evidence="1" type="ORF">HYQ43_01905</name>
</gene>
<dbReference type="AlphaFoldDB" id="A0A7H9BT97"/>
<sequence>MTCETETTALAAKIHAECDFCFDRNDIHEALELLGQMVEYGSTTPAEIEAFLRLRRAQYEADLASN</sequence>
<dbReference type="RefSeq" id="WP_179921475.1">
    <property type="nucleotide sequence ID" value="NZ_CP058689.1"/>
</dbReference>
<proteinExistence type="predicted"/>
<accession>A0A7H9BT97</accession>
<dbReference type="EMBL" id="CP058689">
    <property type="protein sequence ID" value="QLH13081.1"/>
    <property type="molecule type" value="Genomic_DNA"/>
</dbReference>
<organism evidence="1 2">
    <name type="scientific">Paracoccus pantotrophus</name>
    <name type="common">Thiosphaera pantotropha</name>
    <dbReference type="NCBI Taxonomy" id="82367"/>
    <lineage>
        <taxon>Bacteria</taxon>
        <taxon>Pseudomonadati</taxon>
        <taxon>Pseudomonadota</taxon>
        <taxon>Alphaproteobacteria</taxon>
        <taxon>Rhodobacterales</taxon>
        <taxon>Paracoccaceae</taxon>
        <taxon>Paracoccus</taxon>
    </lineage>
</organism>